<dbReference type="InterPro" id="IPR043128">
    <property type="entry name" value="Rev_trsase/Diguanyl_cyclase"/>
</dbReference>
<feature type="compositionally biased region" description="Basic residues" evidence="7">
    <location>
        <begin position="807"/>
        <end position="817"/>
    </location>
</feature>
<feature type="domain" description="Chromo" evidence="8">
    <location>
        <begin position="718"/>
        <end position="768"/>
    </location>
</feature>
<evidence type="ECO:0000256" key="7">
    <source>
        <dbReference type="SAM" id="MobiDB-lite"/>
    </source>
</evidence>
<dbReference type="VEuPathDB" id="FungiDB:LCOR_11957.1"/>
<dbReference type="Pfam" id="PF17917">
    <property type="entry name" value="RT_RNaseH"/>
    <property type="match status" value="1"/>
</dbReference>
<name>A0A068SFN9_9FUNG</name>
<evidence type="ECO:0000256" key="6">
    <source>
        <dbReference type="ARBA" id="ARBA00022918"/>
    </source>
</evidence>
<evidence type="ECO:0000256" key="1">
    <source>
        <dbReference type="ARBA" id="ARBA00022679"/>
    </source>
</evidence>
<dbReference type="GO" id="GO:0015074">
    <property type="term" value="P:DNA integration"/>
    <property type="evidence" value="ECO:0007669"/>
    <property type="project" value="InterPro"/>
</dbReference>
<dbReference type="SUPFAM" id="SSF56672">
    <property type="entry name" value="DNA/RNA polymerases"/>
    <property type="match status" value="1"/>
</dbReference>
<evidence type="ECO:0000256" key="5">
    <source>
        <dbReference type="ARBA" id="ARBA00022801"/>
    </source>
</evidence>
<keyword evidence="2" id="KW-0548">Nucleotidyltransferase</keyword>
<dbReference type="GO" id="GO:0003964">
    <property type="term" value="F:RNA-directed DNA polymerase activity"/>
    <property type="evidence" value="ECO:0007669"/>
    <property type="project" value="UniProtKB-KW"/>
</dbReference>
<dbReference type="PROSITE" id="PS50013">
    <property type="entry name" value="CHROMO_2"/>
    <property type="match status" value="1"/>
</dbReference>
<organism evidence="10 11">
    <name type="scientific">Lichtheimia corymbifera JMRC:FSU:9682</name>
    <dbReference type="NCBI Taxonomy" id="1263082"/>
    <lineage>
        <taxon>Eukaryota</taxon>
        <taxon>Fungi</taxon>
        <taxon>Fungi incertae sedis</taxon>
        <taxon>Mucoromycota</taxon>
        <taxon>Mucoromycotina</taxon>
        <taxon>Mucoromycetes</taxon>
        <taxon>Mucorales</taxon>
        <taxon>Lichtheimiaceae</taxon>
        <taxon>Lichtheimia</taxon>
    </lineage>
</organism>
<evidence type="ECO:0000259" key="9">
    <source>
        <dbReference type="PROSITE" id="PS50994"/>
    </source>
</evidence>
<reference evidence="10" key="1">
    <citation type="submission" date="2013-08" db="EMBL/GenBank/DDBJ databases">
        <title>Gene expansion shapes genome architecture in the human pathogen Lichtheimia corymbifera: an evolutionary genomics analysis in the ancient terrestrial Mucorales (Mucoromycotina).</title>
        <authorList>
            <person name="Schwartze V.U."/>
            <person name="Winter S."/>
            <person name="Shelest E."/>
            <person name="Marcet-Houben M."/>
            <person name="Horn F."/>
            <person name="Wehner S."/>
            <person name="Hoffmann K."/>
            <person name="Riege K."/>
            <person name="Sammeth M."/>
            <person name="Nowrousian M."/>
            <person name="Valiante V."/>
            <person name="Linde J."/>
            <person name="Jacobsen I.D."/>
            <person name="Marz M."/>
            <person name="Brakhage A.A."/>
            <person name="Gabaldon T."/>
            <person name="Bocker S."/>
            <person name="Voigt K."/>
        </authorList>
    </citation>
    <scope>NUCLEOTIDE SEQUENCE [LARGE SCALE GENOMIC DNA]</scope>
    <source>
        <strain evidence="10">FSU 9682</strain>
    </source>
</reference>
<feature type="compositionally biased region" description="Polar residues" evidence="7">
    <location>
        <begin position="311"/>
        <end position="321"/>
    </location>
</feature>
<dbReference type="Gene3D" id="1.10.340.70">
    <property type="match status" value="1"/>
</dbReference>
<dbReference type="AlphaFoldDB" id="A0A068SFN9"/>
<comment type="caution">
    <text evidence="10">The sequence shown here is derived from an EMBL/GenBank/DDBJ whole genome shotgun (WGS) entry which is preliminary data.</text>
</comment>
<evidence type="ECO:0000256" key="2">
    <source>
        <dbReference type="ARBA" id="ARBA00022695"/>
    </source>
</evidence>
<gene>
    <name evidence="10" type="ORF">LCOR_11957.1</name>
</gene>
<dbReference type="InterPro" id="IPR016197">
    <property type="entry name" value="Chromo-like_dom_sf"/>
</dbReference>
<dbReference type="Pfam" id="PF00665">
    <property type="entry name" value="rve"/>
    <property type="match status" value="1"/>
</dbReference>
<dbReference type="InterPro" id="IPR023780">
    <property type="entry name" value="Chromo_domain"/>
</dbReference>
<dbReference type="Proteomes" id="UP000027586">
    <property type="component" value="Unassembled WGS sequence"/>
</dbReference>
<dbReference type="CDD" id="cd00024">
    <property type="entry name" value="CD_CSD"/>
    <property type="match status" value="1"/>
</dbReference>
<feature type="region of interest" description="Disordered" evidence="7">
    <location>
        <begin position="776"/>
        <end position="817"/>
    </location>
</feature>
<dbReference type="Gene3D" id="3.30.70.270">
    <property type="match status" value="2"/>
</dbReference>
<dbReference type="GO" id="GO:0005634">
    <property type="term" value="C:nucleus"/>
    <property type="evidence" value="ECO:0007669"/>
    <property type="project" value="UniProtKB-ARBA"/>
</dbReference>
<dbReference type="InterPro" id="IPR000953">
    <property type="entry name" value="Chromo/chromo_shadow_dom"/>
</dbReference>
<sequence>MFRGCPFGLKPISSTFQRTMNSIFSKLPHVLTFVDDIIIFSNTLEEHAQHVAEAIERLTSVNLILNPNKCHFAQESVYLLGFCVSAKGIGLDPRKVANVQEWPVPRTGKDVQRFLGVINYFRESIPNAAERMAPLDKLRFEHRLDDLWKDSEQAAFLDLKRVLLHAPILSYPNLEHPFQVATDASNTGIGAVLYQVINGTTHHIAFMARSLSPSERKYSTTKRELLAIIFALNKFHQYLWGNHFTLCTDHKALVYLHTQKVANAMMVNWLDTILEYSFDVVHIPGLDNTLPDQLSRLFPTEKELAGGNVPDNKQTSTQNNAIHVKGKQDNNDSSDEQDDDLYFEPPELDRSQLLKDAHECKEMLKDAHAFGHFGAKAMVSQLQQDGLKWNNMHREAQEIVHACKKCQQNNIAKQGYQPLRPIHAFLPGDHWAIDLASGFDKSHNGNLYILVMVDVCTRFCVLHALPDKTSDTVVKAVIDTFCDYGFPRYLQSDNGTEFVNTLMYKLKNASGFDHRLTTPYHPRANGLAERFVQTSINTIRKCIDGATRGWDLYVKPTQLALNNKVASIHGSSPFALMFNRAMNGFRKYNNDDIPQPLTEQELMDRIDHMSNTVFPAISERAQALQKLKKGRHDAKYRMVHFPPNSKVMVKDMLRSKKMDPRYEGPYTVVRETPGGSYVLRDEQGLLAARNFAPSQLKMVSQDELVDVNELYEHEGQYYTIQSIVDHRQLAPGNYEYRVRWAGYSANDDTWEPPESFNSTQPIAEYWNKLGRISPRDSSIDGNITQHTDTGKHAHKRSRLNSANTSTRKSKRPRSSRR</sequence>
<keyword evidence="1" id="KW-0808">Transferase</keyword>
<evidence type="ECO:0000259" key="8">
    <source>
        <dbReference type="PROSITE" id="PS50013"/>
    </source>
</evidence>
<dbReference type="PANTHER" id="PTHR37984:SF5">
    <property type="entry name" value="PROTEIN NYNRIN-LIKE"/>
    <property type="match status" value="1"/>
</dbReference>
<dbReference type="PANTHER" id="PTHR37984">
    <property type="entry name" value="PROTEIN CBG26694"/>
    <property type="match status" value="1"/>
</dbReference>
<feature type="region of interest" description="Disordered" evidence="7">
    <location>
        <begin position="303"/>
        <end position="343"/>
    </location>
</feature>
<keyword evidence="4" id="KW-0255">Endonuclease</keyword>
<keyword evidence="6" id="KW-0695">RNA-directed DNA polymerase</keyword>
<dbReference type="Pfam" id="PF00078">
    <property type="entry name" value="RVT_1"/>
    <property type="match status" value="1"/>
</dbReference>
<dbReference type="InterPro" id="IPR036397">
    <property type="entry name" value="RNaseH_sf"/>
</dbReference>
<dbReference type="FunFam" id="3.30.70.270:FF:000020">
    <property type="entry name" value="Transposon Tf2-6 polyprotein-like Protein"/>
    <property type="match status" value="1"/>
</dbReference>
<dbReference type="FunFam" id="3.30.70.270:FF:000003">
    <property type="entry name" value="Transposon Ty3-G Gag-Pol polyprotein"/>
    <property type="match status" value="1"/>
</dbReference>
<dbReference type="OrthoDB" id="2277642at2759"/>
<dbReference type="InterPro" id="IPR000477">
    <property type="entry name" value="RT_dom"/>
</dbReference>
<dbReference type="GO" id="GO:0004519">
    <property type="term" value="F:endonuclease activity"/>
    <property type="evidence" value="ECO:0007669"/>
    <property type="project" value="UniProtKB-KW"/>
</dbReference>
<proteinExistence type="predicted"/>
<dbReference type="PROSITE" id="PS50994">
    <property type="entry name" value="INTEGRASE"/>
    <property type="match status" value="1"/>
</dbReference>
<dbReference type="Pfam" id="PF17921">
    <property type="entry name" value="Integrase_H2C2"/>
    <property type="match status" value="1"/>
</dbReference>
<feature type="compositionally biased region" description="Acidic residues" evidence="7">
    <location>
        <begin position="332"/>
        <end position="342"/>
    </location>
</feature>
<protein>
    <recommendedName>
        <fullName evidence="12">Retrotransposon ty3-gypsy subclass</fullName>
    </recommendedName>
</protein>
<dbReference type="Gene3D" id="2.40.50.40">
    <property type="match status" value="1"/>
</dbReference>
<dbReference type="InterPro" id="IPR001584">
    <property type="entry name" value="Integrase_cat-core"/>
</dbReference>
<feature type="domain" description="Integrase catalytic" evidence="9">
    <location>
        <begin position="417"/>
        <end position="581"/>
    </location>
</feature>
<evidence type="ECO:0008006" key="12">
    <source>
        <dbReference type="Google" id="ProtNLM"/>
    </source>
</evidence>
<evidence type="ECO:0000256" key="3">
    <source>
        <dbReference type="ARBA" id="ARBA00022722"/>
    </source>
</evidence>
<dbReference type="Pfam" id="PF00385">
    <property type="entry name" value="Chromo"/>
    <property type="match status" value="1"/>
</dbReference>
<dbReference type="CDD" id="cd01647">
    <property type="entry name" value="RT_LTR"/>
    <property type="match status" value="1"/>
</dbReference>
<dbReference type="STRING" id="1263082.A0A068SFN9"/>
<dbReference type="InterPro" id="IPR012337">
    <property type="entry name" value="RNaseH-like_sf"/>
</dbReference>
<dbReference type="Gene3D" id="3.30.420.10">
    <property type="entry name" value="Ribonuclease H-like superfamily/Ribonuclease H"/>
    <property type="match status" value="1"/>
</dbReference>
<dbReference type="InterPro" id="IPR050951">
    <property type="entry name" value="Retrovirus_Pol_polyprotein"/>
</dbReference>
<evidence type="ECO:0000313" key="11">
    <source>
        <dbReference type="Proteomes" id="UP000027586"/>
    </source>
</evidence>
<keyword evidence="3" id="KW-0540">Nuclease</keyword>
<dbReference type="InterPro" id="IPR041373">
    <property type="entry name" value="RT_RNaseH"/>
</dbReference>
<dbReference type="SUPFAM" id="SSF53098">
    <property type="entry name" value="Ribonuclease H-like"/>
    <property type="match status" value="1"/>
</dbReference>
<evidence type="ECO:0000256" key="4">
    <source>
        <dbReference type="ARBA" id="ARBA00022759"/>
    </source>
</evidence>
<evidence type="ECO:0000313" key="10">
    <source>
        <dbReference type="EMBL" id="CDH61178.1"/>
    </source>
</evidence>
<keyword evidence="11" id="KW-1185">Reference proteome</keyword>
<dbReference type="SMART" id="SM00298">
    <property type="entry name" value="CHROMO"/>
    <property type="match status" value="1"/>
</dbReference>
<dbReference type="InterPro" id="IPR043502">
    <property type="entry name" value="DNA/RNA_pol_sf"/>
</dbReference>
<dbReference type="GO" id="GO:0003676">
    <property type="term" value="F:nucleic acid binding"/>
    <property type="evidence" value="ECO:0007669"/>
    <property type="project" value="InterPro"/>
</dbReference>
<dbReference type="CDD" id="cd09274">
    <property type="entry name" value="RNase_HI_RT_Ty3"/>
    <property type="match status" value="1"/>
</dbReference>
<keyword evidence="5" id="KW-0378">Hydrolase</keyword>
<dbReference type="SUPFAM" id="SSF54160">
    <property type="entry name" value="Chromo domain-like"/>
    <property type="match status" value="1"/>
</dbReference>
<dbReference type="InterPro" id="IPR041588">
    <property type="entry name" value="Integrase_H2C2"/>
</dbReference>
<dbReference type="EMBL" id="CBTN010000148">
    <property type="protein sequence ID" value="CDH61178.1"/>
    <property type="molecule type" value="Genomic_DNA"/>
</dbReference>
<dbReference type="GO" id="GO:0016787">
    <property type="term" value="F:hydrolase activity"/>
    <property type="evidence" value="ECO:0007669"/>
    <property type="project" value="UniProtKB-KW"/>
</dbReference>
<accession>A0A068SFN9</accession>